<organism evidence="4 5">
    <name type="scientific">candidate division WWE3 bacterium CG_4_8_14_3_um_filter_42_11</name>
    <dbReference type="NCBI Taxonomy" id="1975076"/>
    <lineage>
        <taxon>Bacteria</taxon>
        <taxon>Katanobacteria</taxon>
    </lineage>
</organism>
<dbReference type="InterPro" id="IPR011990">
    <property type="entry name" value="TPR-like_helical_dom_sf"/>
</dbReference>
<comment type="caution">
    <text evidence="4">The sequence shown here is derived from an EMBL/GenBank/DDBJ whole genome shotgun (WGS) entry which is preliminary data.</text>
</comment>
<feature type="compositionally biased region" description="Basic and acidic residues" evidence="2">
    <location>
        <begin position="12"/>
        <end position="35"/>
    </location>
</feature>
<feature type="compositionally biased region" description="Polar residues" evidence="2">
    <location>
        <begin position="651"/>
        <end position="675"/>
    </location>
</feature>
<dbReference type="AlphaFoldDB" id="A0A2M8G6A3"/>
<protein>
    <submittedName>
        <fullName evidence="4">Uncharacterized protein</fullName>
    </submittedName>
</protein>
<feature type="transmembrane region" description="Helical" evidence="3">
    <location>
        <begin position="186"/>
        <end position="206"/>
    </location>
</feature>
<feature type="transmembrane region" description="Helical" evidence="3">
    <location>
        <begin position="394"/>
        <end position="413"/>
    </location>
</feature>
<feature type="transmembrane region" description="Helical" evidence="3">
    <location>
        <begin position="97"/>
        <end position="118"/>
    </location>
</feature>
<dbReference type="PANTHER" id="PTHR37422">
    <property type="entry name" value="TEICHURONIC ACID BIOSYNTHESIS PROTEIN TUAE"/>
    <property type="match status" value="1"/>
</dbReference>
<feature type="transmembrane region" description="Helical" evidence="3">
    <location>
        <begin position="130"/>
        <end position="151"/>
    </location>
</feature>
<reference evidence="5" key="1">
    <citation type="submission" date="2017-09" db="EMBL/GenBank/DDBJ databases">
        <title>Depth-based differentiation of microbial function through sediment-hosted aquifers and enrichment of novel symbionts in the deep terrestrial subsurface.</title>
        <authorList>
            <person name="Probst A.J."/>
            <person name="Ladd B."/>
            <person name="Jarett J.K."/>
            <person name="Geller-Mcgrath D.E."/>
            <person name="Sieber C.M.K."/>
            <person name="Emerson J.B."/>
            <person name="Anantharaman K."/>
            <person name="Thomas B.C."/>
            <person name="Malmstrom R."/>
            <person name="Stieglmeier M."/>
            <person name="Klingl A."/>
            <person name="Woyke T."/>
            <person name="Ryan C.M."/>
            <person name="Banfield J.F."/>
        </authorList>
    </citation>
    <scope>NUCLEOTIDE SEQUENCE [LARGE SCALE GENOMIC DNA]</scope>
</reference>
<feature type="transmembrane region" description="Helical" evidence="3">
    <location>
        <begin position="310"/>
        <end position="334"/>
    </location>
</feature>
<dbReference type="PROSITE" id="PS50005">
    <property type="entry name" value="TPR"/>
    <property type="match status" value="1"/>
</dbReference>
<feature type="compositionally biased region" description="Basic and acidic residues" evidence="2">
    <location>
        <begin position="42"/>
        <end position="64"/>
    </location>
</feature>
<evidence type="ECO:0000256" key="1">
    <source>
        <dbReference type="PROSITE-ProRule" id="PRU00339"/>
    </source>
</evidence>
<keyword evidence="3" id="KW-0472">Membrane</keyword>
<name>A0A2M8G6A3_UNCKA</name>
<accession>A0A2M8G6A3</accession>
<feature type="repeat" description="TPR" evidence="1">
    <location>
        <begin position="545"/>
        <end position="578"/>
    </location>
</feature>
<evidence type="ECO:0000256" key="3">
    <source>
        <dbReference type="SAM" id="Phobius"/>
    </source>
</evidence>
<dbReference type="Gene3D" id="1.25.40.10">
    <property type="entry name" value="Tetratricopeptide repeat domain"/>
    <property type="match status" value="1"/>
</dbReference>
<dbReference type="EMBL" id="PFQS01000092">
    <property type="protein sequence ID" value="PJC68457.1"/>
    <property type="molecule type" value="Genomic_DNA"/>
</dbReference>
<feature type="region of interest" description="Disordered" evidence="2">
    <location>
        <begin position="12"/>
        <end position="79"/>
    </location>
</feature>
<evidence type="ECO:0000256" key="2">
    <source>
        <dbReference type="SAM" id="MobiDB-lite"/>
    </source>
</evidence>
<evidence type="ECO:0000313" key="5">
    <source>
        <dbReference type="Proteomes" id="UP000229438"/>
    </source>
</evidence>
<feature type="region of interest" description="Disordered" evidence="2">
    <location>
        <begin position="627"/>
        <end position="675"/>
    </location>
</feature>
<feature type="transmembrane region" description="Helical" evidence="3">
    <location>
        <begin position="218"/>
        <end position="238"/>
    </location>
</feature>
<proteinExistence type="predicted"/>
<sequence length="675" mass="75376">MVFKRLKSLLDQSDKEEKESFWEQKVQEQEREAQKRGRGRPRKEEIMFEKESSLGEEAAAEKMPTEGQMPGTQSVGEELSVKSSDPRPVLIKALKTVLKVLAFLFVGGNVLLLFPFNLQNMGSLKNASFAIPYLLPIIFFLILLSFGLKSLFERKLSLKKSTLSLGVILFCIYFLLYIPFSGRNLFSFLYLNPLIYVLAPLSFFLLSRILGSVKGKKNLLIAVIVAACAVFLVTNPAMRSFYNDVLKIKVSKIPVLSLGHSWEIGMETLKRKPLFGMGPGNYELAFTLYKPIGINSTDNWTYRFDSAGSLFFQITTLGGFLGLALLVLLLLIAIRKFPFSQNPILGGFYVLALALTTFLIPFSLPLLFFFFLLLAVSISLSKEEEIVVSGKVPIYVIASLAGLLFLFGEFFFVKVTIADYYYQQAQFAKLENKGADTYNLLLEAIKRNPNSDLYHRDYAQVNLLLANSLASQTNLDDTGKTQVQTLLSQAIRESQVITQQTNPNSAVNWELRGQIYRSMIGVVQNAEQWSADAFLQSIQLDPLNPLIKVDLGGIYFQAKNYEDAKTLFVDATRVKPDYANAYYNLAYTLKAQNDVNSAVTRLTQALGLIDQTSADYTKASQELADWKKEAGITDTSTQETQTTQPSDTSGQEETGNYNPEATESAVEESSPSANP</sequence>
<dbReference type="PANTHER" id="PTHR37422:SF13">
    <property type="entry name" value="LIPOPOLYSACCHARIDE BIOSYNTHESIS PROTEIN PA4999-RELATED"/>
    <property type="match status" value="1"/>
</dbReference>
<dbReference type="SUPFAM" id="SSF48452">
    <property type="entry name" value="TPR-like"/>
    <property type="match status" value="1"/>
</dbReference>
<evidence type="ECO:0000313" key="4">
    <source>
        <dbReference type="EMBL" id="PJC68457.1"/>
    </source>
</evidence>
<gene>
    <name evidence="4" type="ORF">CO015_03940</name>
</gene>
<dbReference type="SMART" id="SM00028">
    <property type="entry name" value="TPR"/>
    <property type="match status" value="3"/>
</dbReference>
<dbReference type="Proteomes" id="UP000229438">
    <property type="component" value="Unassembled WGS sequence"/>
</dbReference>
<feature type="compositionally biased region" description="Low complexity" evidence="2">
    <location>
        <begin position="633"/>
        <end position="649"/>
    </location>
</feature>
<dbReference type="InterPro" id="IPR019734">
    <property type="entry name" value="TPR_rpt"/>
</dbReference>
<keyword evidence="3" id="KW-0812">Transmembrane</keyword>
<dbReference type="InterPro" id="IPR051533">
    <property type="entry name" value="WaaL-like"/>
</dbReference>
<feature type="transmembrane region" description="Helical" evidence="3">
    <location>
        <begin position="163"/>
        <end position="180"/>
    </location>
</feature>
<feature type="transmembrane region" description="Helical" evidence="3">
    <location>
        <begin position="346"/>
        <end position="374"/>
    </location>
</feature>
<keyword evidence="1" id="KW-0802">TPR repeat</keyword>
<keyword evidence="3" id="KW-1133">Transmembrane helix</keyword>